<dbReference type="PROSITE" id="PS51412">
    <property type="entry name" value="MACPF_2"/>
    <property type="match status" value="1"/>
</dbReference>
<name>A0AAW0GBL5_9APHY</name>
<feature type="domain" description="MACPF" evidence="1">
    <location>
        <begin position="1"/>
        <end position="329"/>
    </location>
</feature>
<keyword evidence="3" id="KW-1185">Reference proteome</keyword>
<dbReference type="InterPro" id="IPR020864">
    <property type="entry name" value="MACPF"/>
</dbReference>
<evidence type="ECO:0000313" key="2">
    <source>
        <dbReference type="EMBL" id="KAK7688952.1"/>
    </source>
</evidence>
<evidence type="ECO:0000313" key="3">
    <source>
        <dbReference type="Proteomes" id="UP001385951"/>
    </source>
</evidence>
<proteinExistence type="predicted"/>
<comment type="caution">
    <text evidence="2">The sequence shown here is derived from an EMBL/GenBank/DDBJ whole genome shotgun (WGS) entry which is preliminary data.</text>
</comment>
<reference evidence="2 3" key="1">
    <citation type="submission" date="2022-09" db="EMBL/GenBank/DDBJ databases">
        <authorList>
            <person name="Palmer J.M."/>
        </authorList>
    </citation>
    <scope>NUCLEOTIDE SEQUENCE [LARGE SCALE GENOMIC DNA]</scope>
    <source>
        <strain evidence="2 3">DSM 7382</strain>
    </source>
</reference>
<accession>A0AAW0GBL5</accession>
<dbReference type="Proteomes" id="UP001385951">
    <property type="component" value="Unassembled WGS sequence"/>
</dbReference>
<organism evidence="2 3">
    <name type="scientific">Cerrena zonata</name>
    <dbReference type="NCBI Taxonomy" id="2478898"/>
    <lineage>
        <taxon>Eukaryota</taxon>
        <taxon>Fungi</taxon>
        <taxon>Dikarya</taxon>
        <taxon>Basidiomycota</taxon>
        <taxon>Agaricomycotina</taxon>
        <taxon>Agaricomycetes</taxon>
        <taxon>Polyporales</taxon>
        <taxon>Cerrenaceae</taxon>
        <taxon>Cerrena</taxon>
    </lineage>
</organism>
<protein>
    <recommendedName>
        <fullName evidence="1">MACPF domain-containing protein</fullName>
    </recommendedName>
</protein>
<dbReference type="EMBL" id="JASBNA010000009">
    <property type="protein sequence ID" value="KAK7688952.1"/>
    <property type="molecule type" value="Genomic_DNA"/>
</dbReference>
<evidence type="ECO:0000259" key="1">
    <source>
        <dbReference type="PROSITE" id="PS51412"/>
    </source>
</evidence>
<dbReference type="Pfam" id="PF01823">
    <property type="entry name" value="MACPF"/>
    <property type="match status" value="1"/>
</dbReference>
<dbReference type="AlphaFoldDB" id="A0AAW0GBL5"/>
<sequence length="455" mass="50504">MSTVDNAKFPPGEWIGYSLDLTTLSSPQMDEVQAAVIRNIRLIDLDNSTTTEVPVNGTKYQVPNNIDLETTVENAQTSLVTYPTGSDAAQNLQADSTLAETLLPLSSVLSTTRWIRDLFVEDHQYALFGHTRGQYLAQLGDFIEQVNEGAIKTKVAALPPFDSNIKESVSKWRELFRTMGSHIITGTTYGARFQLMVSAANSKQPFTSHFPDDVTAAYHGLLTAGKYDPKLLGQRQFKKFLNERQQEVNCVGGDSDLAEQLVSKLDDPHIYDKFQSWSQSTDKTSTVISFALMSIWDVMTSSMDSDVSGRAVDVQKAFQWILEHPQEHWTKGSFKVTSDWGEIILRTPGSFFIRPENSPVLPGDLNVQFESTKIFFGKEHSGGLPPHPTVTIDFIIRNDGSPVDIGMCHGSDGTLPLNGSCEVIICDKSYKNDGKGDEMVYFEKCPVDPLVHDET</sequence>
<gene>
    <name evidence="2" type="ORF">QCA50_007643</name>
</gene>